<evidence type="ECO:0000313" key="3">
    <source>
        <dbReference type="Proteomes" id="UP000271098"/>
    </source>
</evidence>
<keyword evidence="1" id="KW-0732">Signal</keyword>
<feature type="signal peptide" evidence="1">
    <location>
        <begin position="1"/>
        <end position="27"/>
    </location>
</feature>
<dbReference type="EMBL" id="UYRT01102815">
    <property type="protein sequence ID" value="VDN43443.1"/>
    <property type="molecule type" value="Genomic_DNA"/>
</dbReference>
<evidence type="ECO:0000313" key="2">
    <source>
        <dbReference type="EMBL" id="VDN43443.1"/>
    </source>
</evidence>
<dbReference type="AlphaFoldDB" id="A0A183EV77"/>
<evidence type="ECO:0000313" key="4">
    <source>
        <dbReference type="WBParaSite" id="GPUH_0002489801-mRNA-1"/>
    </source>
</evidence>
<sequence length="107" mass="12182">MTPFSTVLHLSFFAVVNFFAVPRSSSAIPVCPVMTMQLYPPLRAAGPVIRRDSIDNEKRLMLLEGDHLFSWHSDPWRRNTSFYSEMQHSEKSRVDAGILTTYTSSTT</sequence>
<evidence type="ECO:0000256" key="1">
    <source>
        <dbReference type="SAM" id="SignalP"/>
    </source>
</evidence>
<dbReference type="WBParaSite" id="GPUH_0002489801-mRNA-1">
    <property type="protein sequence ID" value="GPUH_0002489801-mRNA-1"/>
    <property type="gene ID" value="GPUH_0002489801"/>
</dbReference>
<feature type="chain" id="PRO_5043139296" evidence="1">
    <location>
        <begin position="28"/>
        <end position="107"/>
    </location>
</feature>
<gene>
    <name evidence="2" type="ORF">GPUH_LOCUS24867</name>
</gene>
<organism evidence="4">
    <name type="scientific">Gongylonema pulchrum</name>
    <dbReference type="NCBI Taxonomy" id="637853"/>
    <lineage>
        <taxon>Eukaryota</taxon>
        <taxon>Metazoa</taxon>
        <taxon>Ecdysozoa</taxon>
        <taxon>Nematoda</taxon>
        <taxon>Chromadorea</taxon>
        <taxon>Rhabditida</taxon>
        <taxon>Spirurina</taxon>
        <taxon>Spiruromorpha</taxon>
        <taxon>Spiruroidea</taxon>
        <taxon>Gongylonematidae</taxon>
        <taxon>Gongylonema</taxon>
    </lineage>
</organism>
<proteinExistence type="predicted"/>
<protein>
    <submittedName>
        <fullName evidence="4">Secreted protein</fullName>
    </submittedName>
</protein>
<reference evidence="4" key="1">
    <citation type="submission" date="2016-06" db="UniProtKB">
        <authorList>
            <consortium name="WormBaseParasite"/>
        </authorList>
    </citation>
    <scope>IDENTIFICATION</scope>
</reference>
<reference evidence="2 3" key="2">
    <citation type="submission" date="2018-11" db="EMBL/GenBank/DDBJ databases">
        <authorList>
            <consortium name="Pathogen Informatics"/>
        </authorList>
    </citation>
    <scope>NUCLEOTIDE SEQUENCE [LARGE SCALE GENOMIC DNA]</scope>
</reference>
<accession>A0A183EV77</accession>
<dbReference type="Proteomes" id="UP000271098">
    <property type="component" value="Unassembled WGS sequence"/>
</dbReference>
<name>A0A183EV77_9BILA</name>
<keyword evidence="3" id="KW-1185">Reference proteome</keyword>